<dbReference type="NCBIfam" id="TIGR00745">
    <property type="entry name" value="apbA_panE"/>
    <property type="match status" value="1"/>
</dbReference>
<keyword evidence="5 10" id="KW-0566">Pantothenate biosynthesis</keyword>
<dbReference type="InterPro" id="IPR008927">
    <property type="entry name" value="6-PGluconate_DH-like_C_sf"/>
</dbReference>
<comment type="caution">
    <text evidence="13">The sequence shown here is derived from an EMBL/GenBank/DDBJ whole genome shotgun (WGS) entry which is preliminary data.</text>
</comment>
<feature type="domain" description="Ketopantoate reductase C-terminal" evidence="12">
    <location>
        <begin position="191"/>
        <end position="312"/>
    </location>
</feature>
<dbReference type="InterPro" id="IPR036291">
    <property type="entry name" value="NAD(P)-bd_dom_sf"/>
</dbReference>
<dbReference type="InterPro" id="IPR051402">
    <property type="entry name" value="KPR-Related"/>
</dbReference>
<gene>
    <name evidence="13" type="ORF">GCM10011501_33920</name>
</gene>
<evidence type="ECO:0000256" key="10">
    <source>
        <dbReference type="RuleBase" id="RU362068"/>
    </source>
</evidence>
<comment type="catalytic activity">
    <reaction evidence="9 10">
        <text>(R)-pantoate + NADP(+) = 2-dehydropantoate + NADPH + H(+)</text>
        <dbReference type="Rhea" id="RHEA:16233"/>
        <dbReference type="ChEBI" id="CHEBI:11561"/>
        <dbReference type="ChEBI" id="CHEBI:15378"/>
        <dbReference type="ChEBI" id="CHEBI:15980"/>
        <dbReference type="ChEBI" id="CHEBI:57783"/>
        <dbReference type="ChEBI" id="CHEBI:58349"/>
        <dbReference type="EC" id="1.1.1.169"/>
    </reaction>
</comment>
<evidence type="ECO:0000256" key="1">
    <source>
        <dbReference type="ARBA" id="ARBA00004994"/>
    </source>
</evidence>
<organism evidence="13 14">
    <name type="scientific">Thalassotalea profundi</name>
    <dbReference type="NCBI Taxonomy" id="2036687"/>
    <lineage>
        <taxon>Bacteria</taxon>
        <taxon>Pseudomonadati</taxon>
        <taxon>Pseudomonadota</taxon>
        <taxon>Gammaproteobacteria</taxon>
        <taxon>Alteromonadales</taxon>
        <taxon>Colwelliaceae</taxon>
        <taxon>Thalassotalea</taxon>
    </lineage>
</organism>
<reference evidence="14" key="1">
    <citation type="journal article" date="2019" name="Int. J. Syst. Evol. Microbiol.">
        <title>The Global Catalogue of Microorganisms (GCM) 10K type strain sequencing project: providing services to taxonomists for standard genome sequencing and annotation.</title>
        <authorList>
            <consortium name="The Broad Institute Genomics Platform"/>
            <consortium name="The Broad Institute Genome Sequencing Center for Infectious Disease"/>
            <person name="Wu L."/>
            <person name="Ma J."/>
        </authorList>
    </citation>
    <scope>NUCLEOTIDE SEQUENCE [LARGE SCALE GENOMIC DNA]</scope>
    <source>
        <strain evidence="14">CGMCC 1.15922</strain>
    </source>
</reference>
<accession>A0ABQ3J557</accession>
<evidence type="ECO:0000256" key="4">
    <source>
        <dbReference type="ARBA" id="ARBA00019465"/>
    </source>
</evidence>
<proteinExistence type="inferred from homology"/>
<sequence>MRYLMFGTGAIGGYFGGRLLQNQHQVDFIARGKQLAAIEANGLQLNSINGSTILNSVNVNEYIMPEVNSGAPYDVIFIAVKSYQLEQAVSEISRICSSNTFVIPLLNGIDIEQRLLKYGLKSHQIITGFANIICKVADYGVIEHSGGEPHITLGVKAGFHTKEALLNIKPMIDKVASDLKSANINVTIKDDITNAVWAKYLFVAPWATISSLVEQPLGHIRENAECYVMLKQLIDEYALIAKAEKSNISDKIIDNIKKGLSNLPSNSKTSMQNDVEQNKTSEFDTLVASALYLSKKHQLNTPILNWCFNCLSVKLLNDPFN</sequence>
<evidence type="ECO:0000256" key="7">
    <source>
        <dbReference type="ARBA" id="ARBA00023002"/>
    </source>
</evidence>
<dbReference type="Pfam" id="PF02558">
    <property type="entry name" value="ApbA"/>
    <property type="match status" value="1"/>
</dbReference>
<evidence type="ECO:0000313" key="13">
    <source>
        <dbReference type="EMBL" id="GHF01610.1"/>
    </source>
</evidence>
<evidence type="ECO:0000256" key="5">
    <source>
        <dbReference type="ARBA" id="ARBA00022655"/>
    </source>
</evidence>
<keyword evidence="14" id="KW-1185">Reference proteome</keyword>
<evidence type="ECO:0000256" key="9">
    <source>
        <dbReference type="ARBA" id="ARBA00048793"/>
    </source>
</evidence>
<dbReference type="Proteomes" id="UP000626370">
    <property type="component" value="Unassembled WGS sequence"/>
</dbReference>
<dbReference type="RefSeq" id="WP_189379453.1">
    <property type="nucleotide sequence ID" value="NZ_BNAH01000017.1"/>
</dbReference>
<feature type="domain" description="Ketopantoate reductase N-terminal" evidence="11">
    <location>
        <begin position="5"/>
        <end position="155"/>
    </location>
</feature>
<evidence type="ECO:0000256" key="2">
    <source>
        <dbReference type="ARBA" id="ARBA00007870"/>
    </source>
</evidence>
<protein>
    <recommendedName>
        <fullName evidence="4 10">2-dehydropantoate 2-reductase</fullName>
        <ecNumber evidence="3 10">1.1.1.169</ecNumber>
    </recommendedName>
    <alternativeName>
        <fullName evidence="8 10">Ketopantoate reductase</fullName>
    </alternativeName>
</protein>
<dbReference type="PANTHER" id="PTHR21708:SF26">
    <property type="entry name" value="2-DEHYDROPANTOATE 2-REDUCTASE"/>
    <property type="match status" value="1"/>
</dbReference>
<keyword evidence="7 10" id="KW-0560">Oxidoreductase</keyword>
<name>A0ABQ3J557_9GAMM</name>
<evidence type="ECO:0000259" key="11">
    <source>
        <dbReference type="Pfam" id="PF02558"/>
    </source>
</evidence>
<evidence type="ECO:0000256" key="6">
    <source>
        <dbReference type="ARBA" id="ARBA00022857"/>
    </source>
</evidence>
<comment type="pathway">
    <text evidence="1 10">Cofactor biosynthesis; (R)-pantothenate biosynthesis; (R)-pantoate from 3-methyl-2-oxobutanoate: step 2/2.</text>
</comment>
<keyword evidence="6 10" id="KW-0521">NADP</keyword>
<comment type="function">
    <text evidence="10">Catalyzes the NADPH-dependent reduction of ketopantoate into pantoic acid.</text>
</comment>
<evidence type="ECO:0000313" key="14">
    <source>
        <dbReference type="Proteomes" id="UP000626370"/>
    </source>
</evidence>
<dbReference type="Pfam" id="PF08546">
    <property type="entry name" value="ApbA_C"/>
    <property type="match status" value="1"/>
</dbReference>
<dbReference type="InterPro" id="IPR003710">
    <property type="entry name" value="ApbA"/>
</dbReference>
<dbReference type="InterPro" id="IPR013332">
    <property type="entry name" value="KPR_N"/>
</dbReference>
<dbReference type="EMBL" id="BNAH01000017">
    <property type="protein sequence ID" value="GHF01610.1"/>
    <property type="molecule type" value="Genomic_DNA"/>
</dbReference>
<dbReference type="EC" id="1.1.1.169" evidence="3 10"/>
<evidence type="ECO:0000256" key="3">
    <source>
        <dbReference type="ARBA" id="ARBA00013014"/>
    </source>
</evidence>
<dbReference type="InterPro" id="IPR013752">
    <property type="entry name" value="KPA_reductase"/>
</dbReference>
<evidence type="ECO:0000256" key="8">
    <source>
        <dbReference type="ARBA" id="ARBA00032024"/>
    </source>
</evidence>
<comment type="similarity">
    <text evidence="2 10">Belongs to the ketopantoate reductase family.</text>
</comment>
<evidence type="ECO:0000259" key="12">
    <source>
        <dbReference type="Pfam" id="PF08546"/>
    </source>
</evidence>
<dbReference type="SUPFAM" id="SSF48179">
    <property type="entry name" value="6-phosphogluconate dehydrogenase C-terminal domain-like"/>
    <property type="match status" value="1"/>
</dbReference>
<dbReference type="Gene3D" id="3.40.50.720">
    <property type="entry name" value="NAD(P)-binding Rossmann-like Domain"/>
    <property type="match status" value="1"/>
</dbReference>
<dbReference type="SUPFAM" id="SSF51735">
    <property type="entry name" value="NAD(P)-binding Rossmann-fold domains"/>
    <property type="match status" value="1"/>
</dbReference>
<dbReference type="Gene3D" id="1.10.1040.10">
    <property type="entry name" value="N-(1-d-carboxylethyl)-l-norvaline Dehydrogenase, domain 2"/>
    <property type="match status" value="1"/>
</dbReference>
<dbReference type="PANTHER" id="PTHR21708">
    <property type="entry name" value="PROBABLE 2-DEHYDROPANTOATE 2-REDUCTASE"/>
    <property type="match status" value="1"/>
</dbReference>
<dbReference type="InterPro" id="IPR013328">
    <property type="entry name" value="6PGD_dom2"/>
</dbReference>